<dbReference type="EnsemblMetazoa" id="ASTEI00474-RA">
    <property type="protein sequence ID" value="ASTEI00474-PA"/>
    <property type="gene ID" value="ASTEI00474"/>
</dbReference>
<dbReference type="Gene3D" id="4.10.365.10">
    <property type="entry name" value="p27"/>
    <property type="match status" value="1"/>
</dbReference>
<dbReference type="VEuPathDB" id="VectorBase:ASTE010673"/>
<reference evidence="3" key="1">
    <citation type="journal article" date="2014" name="Genome Biol.">
        <title>Genome analysis of a major urban malaria vector mosquito, Anopheles stephensi.</title>
        <authorList>
            <person name="Jiang X."/>
            <person name="Peery A."/>
            <person name="Hall A.B."/>
            <person name="Sharma A."/>
            <person name="Chen X.G."/>
            <person name="Waterhouse R.M."/>
            <person name="Komissarov A."/>
            <person name="Riehle M.M."/>
            <person name="Shouche Y."/>
            <person name="Sharakhova M.V."/>
            <person name="Lawson D."/>
            <person name="Pakpour N."/>
            <person name="Arensburger P."/>
            <person name="Davidson V.L."/>
            <person name="Eiglmeier K."/>
            <person name="Emrich S."/>
            <person name="George P."/>
            <person name="Kennedy R.C."/>
            <person name="Mane S.P."/>
            <person name="Maslen G."/>
            <person name="Oringanje C."/>
            <person name="Qi Y."/>
            <person name="Settlage R."/>
            <person name="Tojo M."/>
            <person name="Tubio J.M."/>
            <person name="Unger M.F."/>
            <person name="Wang B."/>
            <person name="Vernick K.D."/>
            <person name="Ribeiro J.M."/>
            <person name="James A.A."/>
            <person name="Michel K."/>
            <person name="Riehle M.A."/>
            <person name="Luckhart S."/>
            <person name="Sharakhov I.V."/>
            <person name="Tu Z."/>
        </authorList>
    </citation>
    <scope>NUCLEOTIDE SEQUENCE [LARGE SCALE GENOMIC DNA]</scope>
    <source>
        <strain evidence="3">Indian</strain>
    </source>
</reference>
<feature type="compositionally biased region" description="Gly residues" evidence="1">
    <location>
        <begin position="41"/>
        <end position="60"/>
    </location>
</feature>
<keyword evidence="3" id="KW-1185">Reference proteome</keyword>
<dbReference type="InterPro" id="IPR044898">
    <property type="entry name" value="CDI_dom_sf"/>
</dbReference>
<feature type="region of interest" description="Disordered" evidence="1">
    <location>
        <begin position="38"/>
        <end position="152"/>
    </location>
</feature>
<feature type="compositionally biased region" description="Polar residues" evidence="1">
    <location>
        <begin position="132"/>
        <end position="141"/>
    </location>
</feature>
<accession>A0A182XW88</accession>
<feature type="compositionally biased region" description="Basic and acidic residues" evidence="1">
    <location>
        <begin position="94"/>
        <end position="118"/>
    </location>
</feature>
<evidence type="ECO:0000313" key="2">
    <source>
        <dbReference type="EnsemblMetazoa" id="ASTEI00474-PA"/>
    </source>
</evidence>
<feature type="compositionally biased region" description="Low complexity" evidence="1">
    <location>
        <begin position="61"/>
        <end position="73"/>
    </location>
</feature>
<proteinExistence type="predicted"/>
<dbReference type="VEuPathDB" id="VectorBase:ASTEI20_040234"/>
<organism evidence="2 3">
    <name type="scientific">Anopheles stephensi</name>
    <name type="common">Indo-Pakistan malaria mosquito</name>
    <dbReference type="NCBI Taxonomy" id="30069"/>
    <lineage>
        <taxon>Eukaryota</taxon>
        <taxon>Metazoa</taxon>
        <taxon>Ecdysozoa</taxon>
        <taxon>Arthropoda</taxon>
        <taxon>Hexapoda</taxon>
        <taxon>Insecta</taxon>
        <taxon>Pterygota</taxon>
        <taxon>Neoptera</taxon>
        <taxon>Endopterygota</taxon>
        <taxon>Diptera</taxon>
        <taxon>Nematocera</taxon>
        <taxon>Culicoidea</taxon>
        <taxon>Culicidae</taxon>
        <taxon>Anophelinae</taxon>
        <taxon>Anopheles</taxon>
    </lineage>
</organism>
<dbReference type="Proteomes" id="UP000076408">
    <property type="component" value="Unassembled WGS sequence"/>
</dbReference>
<dbReference type="GeneID" id="118504439"/>
<reference evidence="2" key="2">
    <citation type="submission" date="2020-05" db="UniProtKB">
        <authorList>
            <consortium name="EnsemblMetazoa"/>
        </authorList>
    </citation>
    <scope>IDENTIFICATION</scope>
    <source>
        <strain evidence="2">Indian</strain>
    </source>
</reference>
<dbReference type="OrthoDB" id="7743966at2759"/>
<dbReference type="KEGG" id="aste:118504439"/>
<sequence>MPPRCTRETMTVGSVQHPNVLPQSAAASAARVTAAYDYTGTGSGGGGISGSGSLTHGGGSSLRSSGIGSGRISPNSPSTNSSAFGMMRTPARRCLFDRPDPTDTRRIYEDHEKAERQRVIKQYGFDPYTERGLTSSKSSASAGGLHHRHHHQ</sequence>
<name>A0A182XW88_ANOST</name>
<evidence type="ECO:0000256" key="1">
    <source>
        <dbReference type="SAM" id="MobiDB-lite"/>
    </source>
</evidence>
<evidence type="ECO:0000313" key="3">
    <source>
        <dbReference type="Proteomes" id="UP000076408"/>
    </source>
</evidence>
<dbReference type="AlphaFoldDB" id="A0A182XW88"/>
<protein>
    <submittedName>
        <fullName evidence="2">Uncharacterized protein</fullName>
    </submittedName>
</protein>
<dbReference type="VEuPathDB" id="VectorBase:ASTEI00474"/>
<dbReference type="RefSeq" id="XP_035894793.1">
    <property type="nucleotide sequence ID" value="XM_036038900.1"/>
</dbReference>
<feature type="compositionally biased region" description="Polar residues" evidence="1">
    <location>
        <begin position="74"/>
        <end position="83"/>
    </location>
</feature>
<dbReference type="OMA" id="DTRRIYE"/>